<gene>
    <name evidence="1" type="ORF">COR50_08545</name>
</gene>
<evidence type="ECO:0008006" key="3">
    <source>
        <dbReference type="Google" id="ProtNLM"/>
    </source>
</evidence>
<dbReference type="AlphaFoldDB" id="A0A291QTP6"/>
<dbReference type="Proteomes" id="UP000220133">
    <property type="component" value="Chromosome"/>
</dbReference>
<organism evidence="1 2">
    <name type="scientific">Chitinophaga caeni</name>
    <dbReference type="NCBI Taxonomy" id="2029983"/>
    <lineage>
        <taxon>Bacteria</taxon>
        <taxon>Pseudomonadati</taxon>
        <taxon>Bacteroidota</taxon>
        <taxon>Chitinophagia</taxon>
        <taxon>Chitinophagales</taxon>
        <taxon>Chitinophagaceae</taxon>
        <taxon>Chitinophaga</taxon>
    </lineage>
</organism>
<evidence type="ECO:0000313" key="1">
    <source>
        <dbReference type="EMBL" id="ATL47224.1"/>
    </source>
</evidence>
<dbReference type="OrthoDB" id="127805at2"/>
<dbReference type="RefSeq" id="WP_098193606.1">
    <property type="nucleotide sequence ID" value="NZ_CP023777.1"/>
</dbReference>
<name>A0A291QTP6_9BACT</name>
<dbReference type="KEGG" id="cbae:COR50_08545"/>
<keyword evidence="2" id="KW-1185">Reference proteome</keyword>
<proteinExistence type="predicted"/>
<dbReference type="EMBL" id="CP023777">
    <property type="protein sequence ID" value="ATL47224.1"/>
    <property type="molecule type" value="Genomic_DNA"/>
</dbReference>
<accession>A0A291QTP6</accession>
<reference evidence="1 2" key="1">
    <citation type="submission" date="2017-10" db="EMBL/GenBank/DDBJ databases">
        <title>Paenichitinophaga pekingensis gen. nov., sp. nov., isolated from activated sludge.</title>
        <authorList>
            <person name="Jin D."/>
            <person name="Kong X."/>
            <person name="Deng Y."/>
            <person name="Bai Z."/>
        </authorList>
    </citation>
    <scope>NUCLEOTIDE SEQUENCE [LARGE SCALE GENOMIC DNA]</scope>
    <source>
        <strain evidence="1 2">13</strain>
    </source>
</reference>
<protein>
    <recommendedName>
        <fullName evidence="3">DUF1835 domain-containing protein</fullName>
    </recommendedName>
</protein>
<sequence length="317" mass="36635">MGYLHVLNGDAAIPLFRDSGIEGDIIVCREIMCEGKVPRTDIITQFFEERVLQVEKAYGIDAQTYKTRVVEELGKLSTASDYEEVILWFDCDLFCQVNLLFIIFYLSTLPGKARKISCIQSEAEAPIPNYKGFGVLHASMLTRLFERRITLQQADFDLAHKAWEAYRGPDPLEIEKLVKAKSPALPLLGEALAAHLKRLPGLSNGLSIVEQFFLHRLINGKARWYDLYSVFWNEMRIYGFGDFQLDIYTQRMIFADLIERDDQMLEIKALGREMLRNEENYLNYIDLENWWLGGIHLQDSPWRYDAVHKKVVNIAKA</sequence>
<evidence type="ECO:0000313" key="2">
    <source>
        <dbReference type="Proteomes" id="UP000220133"/>
    </source>
</evidence>